<keyword evidence="2" id="KW-1185">Reference proteome</keyword>
<evidence type="ECO:0008006" key="3">
    <source>
        <dbReference type="Google" id="ProtNLM"/>
    </source>
</evidence>
<reference evidence="1 2" key="1">
    <citation type="submission" date="2016-09" db="EMBL/GenBank/DDBJ databases">
        <title>Pseudonocardia autotrophica DSM535, a candidate organism with high potential of specific P450 cytochromes.</title>
        <authorList>
            <person name="Grumaz C."/>
            <person name="Vainshtein Y."/>
            <person name="Kirstahler P."/>
            <person name="Sohn K."/>
        </authorList>
    </citation>
    <scope>NUCLEOTIDE SEQUENCE [LARGE SCALE GENOMIC DNA]</scope>
    <source>
        <strain evidence="1 2">DSM 535</strain>
    </source>
</reference>
<organism evidence="1 2">
    <name type="scientific">Pseudonocardia autotrophica</name>
    <name type="common">Amycolata autotrophica</name>
    <name type="synonym">Nocardia autotrophica</name>
    <dbReference type="NCBI Taxonomy" id="2074"/>
    <lineage>
        <taxon>Bacteria</taxon>
        <taxon>Bacillati</taxon>
        <taxon>Actinomycetota</taxon>
        <taxon>Actinomycetes</taxon>
        <taxon>Pseudonocardiales</taxon>
        <taxon>Pseudonocardiaceae</taxon>
        <taxon>Pseudonocardia</taxon>
    </lineage>
</organism>
<dbReference type="PANTHER" id="PTHR41913:SF1">
    <property type="entry name" value="DUF1684 DOMAIN-CONTAINING PROTEIN"/>
    <property type="match status" value="1"/>
</dbReference>
<dbReference type="Proteomes" id="UP000194360">
    <property type="component" value="Unassembled WGS sequence"/>
</dbReference>
<accession>A0A1Y2MRP1</accession>
<dbReference type="PANTHER" id="PTHR41913">
    <property type="entry name" value="DUF1684 DOMAIN-CONTAINING PROTEIN"/>
    <property type="match status" value="1"/>
</dbReference>
<name>A0A1Y2MRP1_PSEAH</name>
<evidence type="ECO:0000313" key="2">
    <source>
        <dbReference type="Proteomes" id="UP000194360"/>
    </source>
</evidence>
<dbReference type="EMBL" id="MIGB01000027">
    <property type="protein sequence ID" value="OSY37811.1"/>
    <property type="molecule type" value="Genomic_DNA"/>
</dbReference>
<protein>
    <recommendedName>
        <fullName evidence="3">DUF1684 domain-containing protein</fullName>
    </recommendedName>
</protein>
<dbReference type="InterPro" id="IPR012467">
    <property type="entry name" value="DUF1684"/>
</dbReference>
<proteinExistence type="predicted"/>
<dbReference type="OrthoDB" id="5493262at2"/>
<comment type="caution">
    <text evidence="1">The sequence shown here is derived from an EMBL/GenBank/DDBJ whole genome shotgun (WGS) entry which is preliminary data.</text>
</comment>
<dbReference type="AlphaFoldDB" id="A0A1Y2MRP1"/>
<dbReference type="STRING" id="2074.BG845_04434"/>
<dbReference type="Pfam" id="PF07920">
    <property type="entry name" value="DUF1684"/>
    <property type="match status" value="1"/>
</dbReference>
<sequence length="300" mass="30746">MTANTADAAADTGADTGFTAADAGTTAAATGTAAATAAGAHAAWRAEREELLRAPHGWLSLTALHWLDDGPGTVGSLPGTWRIADADTVEITAAASDGVVLPGAGQPLDGTAQVRPVDGAPGAMVTVGERVVEIARRTDGYALRVRDPQAITRTAFDGVPTWDFDPDAVVTGRFTAYAEPRRITVDAVVEGLQHFPTAVGEVEFEHGGATRRLVALAGKDGGLSLHFRDATSGRETYGGGRILTAADPGADGAVILDLNRTVNLPCAFTAHATCPLPPAGNTLDVAIEAGERTPPRPDLS</sequence>
<evidence type="ECO:0000313" key="1">
    <source>
        <dbReference type="EMBL" id="OSY37811.1"/>
    </source>
</evidence>
<gene>
    <name evidence="1" type="ORF">BG845_04434</name>
</gene>
<dbReference type="RefSeq" id="WP_085914622.1">
    <property type="nucleotide sequence ID" value="NZ_AP018920.1"/>
</dbReference>